<dbReference type="Pfam" id="PF16916">
    <property type="entry name" value="ZT_dimer"/>
    <property type="match status" value="1"/>
</dbReference>
<dbReference type="InterPro" id="IPR027470">
    <property type="entry name" value="Cation_efflux_CTD"/>
</dbReference>
<dbReference type="InterPro" id="IPR050291">
    <property type="entry name" value="CDF_Transporter"/>
</dbReference>
<evidence type="ECO:0000256" key="6">
    <source>
        <dbReference type="ARBA" id="ARBA00022989"/>
    </source>
</evidence>
<proteinExistence type="predicted"/>
<dbReference type="InterPro" id="IPR058533">
    <property type="entry name" value="Cation_efflux_TM"/>
</dbReference>
<dbReference type="SUPFAM" id="SSF161111">
    <property type="entry name" value="Cation efflux protein transmembrane domain-like"/>
    <property type="match status" value="1"/>
</dbReference>
<dbReference type="Proteomes" id="UP000249390">
    <property type="component" value="Unassembled WGS sequence"/>
</dbReference>
<feature type="domain" description="Cation efflux protein transmembrane" evidence="8">
    <location>
        <begin position="73"/>
        <end position="289"/>
    </location>
</feature>
<evidence type="ECO:0000259" key="9">
    <source>
        <dbReference type="Pfam" id="PF16916"/>
    </source>
</evidence>
<evidence type="ECO:0000313" key="11">
    <source>
        <dbReference type="Proteomes" id="UP000249390"/>
    </source>
</evidence>
<comment type="caution">
    <text evidence="10">The sequence shown here is derived from an EMBL/GenBank/DDBJ whole genome shotgun (WGS) entry which is preliminary data.</text>
</comment>
<evidence type="ECO:0000256" key="4">
    <source>
        <dbReference type="ARBA" id="ARBA00022554"/>
    </source>
</evidence>
<evidence type="ECO:0000256" key="2">
    <source>
        <dbReference type="ARBA" id="ARBA00004128"/>
    </source>
</evidence>
<keyword evidence="11" id="KW-1185">Reference proteome</keyword>
<protein>
    <submittedName>
        <fullName evidence="10">Uncharacterized protein</fullName>
    </submittedName>
</protein>
<dbReference type="SUPFAM" id="SSF160240">
    <property type="entry name" value="Cation efflux protein cytoplasmic domain-like"/>
    <property type="match status" value="1"/>
</dbReference>
<organism evidence="10 11">
    <name type="scientific">Cuscuta australis</name>
    <dbReference type="NCBI Taxonomy" id="267555"/>
    <lineage>
        <taxon>Eukaryota</taxon>
        <taxon>Viridiplantae</taxon>
        <taxon>Streptophyta</taxon>
        <taxon>Embryophyta</taxon>
        <taxon>Tracheophyta</taxon>
        <taxon>Spermatophyta</taxon>
        <taxon>Magnoliopsida</taxon>
        <taxon>eudicotyledons</taxon>
        <taxon>Gunneridae</taxon>
        <taxon>Pentapetalae</taxon>
        <taxon>asterids</taxon>
        <taxon>lamiids</taxon>
        <taxon>Solanales</taxon>
        <taxon>Convolvulaceae</taxon>
        <taxon>Cuscuteae</taxon>
        <taxon>Cuscuta</taxon>
        <taxon>Cuscuta subgen. Grammica</taxon>
        <taxon>Cuscuta sect. Cleistogrammica</taxon>
    </lineage>
</organism>
<name>A0A328D9F3_9ASTE</name>
<evidence type="ECO:0000256" key="1">
    <source>
        <dbReference type="ARBA" id="ARBA00003168"/>
    </source>
</evidence>
<keyword evidence="6" id="KW-1133">Transmembrane helix</keyword>
<evidence type="ECO:0000256" key="7">
    <source>
        <dbReference type="ARBA" id="ARBA00023136"/>
    </source>
</evidence>
<dbReference type="FunFam" id="1.20.1510.10:FF:000023">
    <property type="entry name" value="Metal tolerance protein C1"/>
    <property type="match status" value="1"/>
</dbReference>
<dbReference type="PANTHER" id="PTHR43840:SF15">
    <property type="entry name" value="MITOCHONDRIAL METAL TRANSPORTER 1-RELATED"/>
    <property type="match status" value="1"/>
</dbReference>
<dbReference type="Gene3D" id="1.20.1510.10">
    <property type="entry name" value="Cation efflux protein transmembrane domain"/>
    <property type="match status" value="1"/>
</dbReference>
<evidence type="ECO:0000256" key="5">
    <source>
        <dbReference type="ARBA" id="ARBA00022692"/>
    </source>
</evidence>
<dbReference type="FunFam" id="3.30.70.1350:FF:000008">
    <property type="entry name" value="Metal tolerance protein C1"/>
    <property type="match status" value="1"/>
</dbReference>
<evidence type="ECO:0000256" key="3">
    <source>
        <dbReference type="ARBA" id="ARBA00022448"/>
    </source>
</evidence>
<gene>
    <name evidence="10" type="ORF">DM860_011899</name>
</gene>
<accession>A0A328D9F3</accession>
<dbReference type="GO" id="GO:0005774">
    <property type="term" value="C:vacuolar membrane"/>
    <property type="evidence" value="ECO:0007669"/>
    <property type="project" value="UniProtKB-SubCell"/>
</dbReference>
<reference evidence="10 11" key="1">
    <citation type="submission" date="2018-06" db="EMBL/GenBank/DDBJ databases">
        <title>The Genome of Cuscuta australis (Dodder) Provides Insight into the Evolution of Plant Parasitism.</title>
        <authorList>
            <person name="Liu H."/>
        </authorList>
    </citation>
    <scope>NUCLEOTIDE SEQUENCE [LARGE SCALE GENOMIC DNA]</scope>
    <source>
        <strain evidence="11">cv. Yunnan</strain>
        <tissue evidence="10">Vines</tissue>
    </source>
</reference>
<dbReference type="PANTHER" id="PTHR43840">
    <property type="entry name" value="MITOCHONDRIAL METAL TRANSPORTER 1-RELATED"/>
    <property type="match status" value="1"/>
</dbReference>
<dbReference type="AlphaFoldDB" id="A0A328D9F3"/>
<dbReference type="NCBIfam" id="TIGR01297">
    <property type="entry name" value="CDF"/>
    <property type="match status" value="1"/>
</dbReference>
<comment type="function">
    <text evidence="1">Involved in sequestration of excess metal in the cytoplasm into vacuoles to maintain metal homeostasis.</text>
</comment>
<dbReference type="EMBL" id="NQVE01000175">
    <property type="protein sequence ID" value="RAL42116.1"/>
    <property type="molecule type" value="Genomic_DNA"/>
</dbReference>
<feature type="domain" description="Cation efflux protein cytoplasmic" evidence="9">
    <location>
        <begin position="297"/>
        <end position="370"/>
    </location>
</feature>
<dbReference type="InterPro" id="IPR002524">
    <property type="entry name" value="Cation_efflux"/>
</dbReference>
<keyword evidence="4" id="KW-0926">Vacuole</keyword>
<evidence type="ECO:0000313" key="10">
    <source>
        <dbReference type="EMBL" id="RAL42116.1"/>
    </source>
</evidence>
<dbReference type="InterPro" id="IPR027469">
    <property type="entry name" value="Cation_efflux_TMD_sf"/>
</dbReference>
<sequence length="492" mass="52985">MGTTGLISAMRRTNAKNYRLFVPVIQALNPQLAGRSSGEIPSFLIQKRWHMGGAHCHPHRDHQGNEGEKIFRLGLAADVGLAAGKAFTGYVCGSTAIIADAAHSISDVVLGGVALLSYKAAKAPKDKEHPYGHGKFETLGALGISGMLLATGGGIAWHALDVLMGLWSAVPEVVSQSLAHGHHGGLGHHHEIDMDHPVLALNMTVLSIAVKEGLYRITKRAGEKTGSGLMKANAWHHRADSVSSLVALVGVGGSFLGARFLDPLAGLVVAGMILKAGLETGYQSVLELVDAAVPSHVLEPFRNTILQVNGVKGCNHLRGRRAGSFLYLDVNVEVDPFSSVSAAHEVGEHVQHELQQAHREVVEVFVHIDPSNSHHHDEEETAESYNHNNKSSFKYPTELANTVSKILSSKFPEKIVVERITHHVLLEGRQIILQVEVSMPEELLIRDAVKLAEEAEKMIREEAATGEVVAKVCFLLRLGRCPMPTGDDDGTS</sequence>
<dbReference type="Gene3D" id="3.30.70.1350">
    <property type="entry name" value="Cation efflux protein, cytoplasmic domain"/>
    <property type="match status" value="1"/>
</dbReference>
<evidence type="ECO:0000259" key="8">
    <source>
        <dbReference type="Pfam" id="PF01545"/>
    </source>
</evidence>
<dbReference type="GO" id="GO:0008324">
    <property type="term" value="F:monoatomic cation transmembrane transporter activity"/>
    <property type="evidence" value="ECO:0007669"/>
    <property type="project" value="InterPro"/>
</dbReference>
<keyword evidence="3" id="KW-0813">Transport</keyword>
<dbReference type="InterPro" id="IPR036837">
    <property type="entry name" value="Cation_efflux_CTD_sf"/>
</dbReference>
<keyword evidence="7" id="KW-0472">Membrane</keyword>
<dbReference type="Pfam" id="PF01545">
    <property type="entry name" value="Cation_efflux"/>
    <property type="match status" value="1"/>
</dbReference>
<comment type="subcellular location">
    <subcellularLocation>
        <location evidence="2">Vacuole membrane</location>
        <topology evidence="2">Multi-pass membrane protein</topology>
    </subcellularLocation>
</comment>
<keyword evidence="5" id="KW-0812">Transmembrane</keyword>